<evidence type="ECO:0000256" key="3">
    <source>
        <dbReference type="ARBA" id="ARBA00022694"/>
    </source>
</evidence>
<feature type="binding site" evidence="10">
    <location>
        <position position="139"/>
    </location>
    <ligand>
        <name>Zn(2+)</name>
        <dbReference type="ChEBI" id="CHEBI:29105"/>
        <label>1</label>
        <note>catalytic</note>
    </ligand>
</feature>
<keyword evidence="6 10" id="KW-0255">Endonuclease</keyword>
<comment type="catalytic activity">
    <reaction evidence="10">
        <text>Endonucleolytic cleavage of RNA, removing extra 3' nucleotides from tRNA precursor, generating 3' termini of tRNAs. A 3'-hydroxy group is left at the tRNA terminus and a 5'-phosphoryl group is left at the trailer molecule.</text>
        <dbReference type="EC" id="3.1.26.11"/>
    </reaction>
</comment>
<dbReference type="NCBIfam" id="TIGR02651">
    <property type="entry name" value="RNase_Z"/>
    <property type="match status" value="1"/>
</dbReference>
<feature type="binding site" evidence="10">
    <location>
        <position position="61"/>
    </location>
    <ligand>
        <name>Zn(2+)</name>
        <dbReference type="ChEBI" id="CHEBI:29105"/>
        <label>1</label>
        <note>catalytic</note>
    </ligand>
</feature>
<dbReference type="GO" id="GO:0042802">
    <property type="term" value="F:identical protein binding"/>
    <property type="evidence" value="ECO:0007669"/>
    <property type="project" value="UniProtKB-ARBA"/>
</dbReference>
<feature type="binding site" evidence="10">
    <location>
        <position position="65"/>
    </location>
    <ligand>
        <name>Zn(2+)</name>
        <dbReference type="ChEBI" id="CHEBI:29105"/>
        <label>2</label>
        <note>catalytic</note>
    </ligand>
</feature>
<evidence type="ECO:0000256" key="10">
    <source>
        <dbReference type="HAMAP-Rule" id="MF_01818"/>
    </source>
</evidence>
<dbReference type="GO" id="GO:0008270">
    <property type="term" value="F:zinc ion binding"/>
    <property type="evidence" value="ECO:0007669"/>
    <property type="project" value="UniProtKB-UniRule"/>
</dbReference>
<accession>A0A920CXA7</accession>
<protein>
    <recommendedName>
        <fullName evidence="2 10">Ribonuclease Z</fullName>
        <shortName evidence="10">RNase Z</shortName>
        <ecNumber evidence="2 10">3.1.26.11</ecNumber>
    </recommendedName>
    <alternativeName>
        <fullName evidence="10">tRNA 3 endonuclease</fullName>
    </alternativeName>
    <alternativeName>
        <fullName evidence="10">tRNase Z</fullName>
    </alternativeName>
</protein>
<feature type="active site" description="Proton acceptor" evidence="10">
    <location>
        <position position="65"/>
    </location>
</feature>
<dbReference type="FunFam" id="3.60.15.10:FF:000002">
    <property type="entry name" value="Ribonuclease Z"/>
    <property type="match status" value="1"/>
</dbReference>
<comment type="similarity">
    <text evidence="10">Belongs to the RNase Z family.</text>
</comment>
<evidence type="ECO:0000256" key="6">
    <source>
        <dbReference type="ARBA" id="ARBA00022759"/>
    </source>
</evidence>
<keyword evidence="12" id="KW-1185">Reference proteome</keyword>
<keyword evidence="7 10" id="KW-0378">Hydrolase</keyword>
<keyword evidence="5 10" id="KW-0479">Metal-binding</keyword>
<dbReference type="HAMAP" id="MF_01818">
    <property type="entry name" value="RNase_Z_BN"/>
    <property type="match status" value="1"/>
</dbReference>
<dbReference type="CDD" id="cd07717">
    <property type="entry name" value="RNaseZ_ZiPD-like_MBL-fold"/>
    <property type="match status" value="1"/>
</dbReference>
<dbReference type="EMBL" id="BOSE01000002">
    <property type="protein sequence ID" value="GIP16130.1"/>
    <property type="molecule type" value="Genomic_DNA"/>
</dbReference>
<dbReference type="PANTHER" id="PTHR46018:SF2">
    <property type="entry name" value="ZINC PHOSPHODIESTERASE ELAC PROTEIN 1"/>
    <property type="match status" value="1"/>
</dbReference>
<sequence length="305" mass="33324">MELWFLGTSAGMPIRDRNVTSIALTQNDGTFWMFDCGEGSQHRLLQTPLKLTKLTKIWITHLHGDHVFGLPGLLSSRSSLGGTEALQLYGPPGLRELLETSLRISETHLNYPIHITEIEAEGAIFEDANVKVEAAKLDHRIESYGYRIEERERPGVLNAGWLAEQGLPPGPVYGQLKAGQDVTLADGRVIRSVDAVGESLPGRIVTILGDTRPCANAVKLGRGANVLVHEATFAHALADKAHEYGHSTALQAAQIAHEAGARRLLMTHFSSRYTREALAELETEARQVFADADAAIELTPYPIPL</sequence>
<dbReference type="Proteomes" id="UP000683139">
    <property type="component" value="Unassembled WGS sequence"/>
</dbReference>
<name>A0A920CXA7_9BACL</name>
<comment type="caution">
    <text evidence="11">The sequence shown here is derived from an EMBL/GenBank/DDBJ whole genome shotgun (WGS) entry which is preliminary data.</text>
</comment>
<comment type="cofactor">
    <cofactor evidence="10">
        <name>Zn(2+)</name>
        <dbReference type="ChEBI" id="CHEBI:29105"/>
    </cofactor>
    <text evidence="10">Binds 2 Zn(2+) ions.</text>
</comment>
<dbReference type="InterPro" id="IPR013471">
    <property type="entry name" value="RNase_Z/BN"/>
</dbReference>
<comment type="function">
    <text evidence="9 10">Zinc phosphodiesterase, which displays some tRNA 3'-processing endonuclease activity. Probably involved in tRNA maturation, by removing a 3'-trailer from precursor tRNA.</text>
</comment>
<gene>
    <name evidence="10 11" type="primary">rnz</name>
    <name evidence="11" type="ORF">J40TS1_17720</name>
</gene>
<feature type="binding site" evidence="10">
    <location>
        <position position="66"/>
    </location>
    <ligand>
        <name>Zn(2+)</name>
        <dbReference type="ChEBI" id="CHEBI:29105"/>
        <label>2</label>
        <note>catalytic</note>
    </ligand>
</feature>
<keyword evidence="3 10" id="KW-0819">tRNA processing</keyword>
<evidence type="ECO:0000313" key="11">
    <source>
        <dbReference type="EMBL" id="GIP16130.1"/>
    </source>
</evidence>
<evidence type="ECO:0000256" key="4">
    <source>
        <dbReference type="ARBA" id="ARBA00022722"/>
    </source>
</evidence>
<evidence type="ECO:0000256" key="1">
    <source>
        <dbReference type="ARBA" id="ARBA00011738"/>
    </source>
</evidence>
<keyword evidence="4 10" id="KW-0540">Nuclease</keyword>
<evidence type="ECO:0000256" key="2">
    <source>
        <dbReference type="ARBA" id="ARBA00012477"/>
    </source>
</evidence>
<feature type="binding site" evidence="10">
    <location>
        <position position="63"/>
    </location>
    <ligand>
        <name>Zn(2+)</name>
        <dbReference type="ChEBI" id="CHEBI:29105"/>
        <label>1</label>
        <note>catalytic</note>
    </ligand>
</feature>
<reference evidence="11" key="1">
    <citation type="submission" date="2021-03" db="EMBL/GenBank/DDBJ databases">
        <title>Antimicrobial resistance genes in bacteria isolated from Japanese honey, and their potential for conferring macrolide and lincosamide resistance in the American foulbrood pathogen Paenibacillus larvae.</title>
        <authorList>
            <person name="Okamoto M."/>
            <person name="Kumagai M."/>
            <person name="Kanamori H."/>
            <person name="Takamatsu D."/>
        </authorList>
    </citation>
    <scope>NUCLEOTIDE SEQUENCE</scope>
    <source>
        <strain evidence="11">J40TS1</strain>
    </source>
</reference>
<dbReference type="GO" id="GO:0042781">
    <property type="term" value="F:3'-tRNA processing endoribonuclease activity"/>
    <property type="evidence" value="ECO:0007669"/>
    <property type="project" value="UniProtKB-UniRule"/>
</dbReference>
<evidence type="ECO:0000256" key="9">
    <source>
        <dbReference type="ARBA" id="ARBA00057812"/>
    </source>
</evidence>
<dbReference type="Gene3D" id="3.60.15.10">
    <property type="entry name" value="Ribonuclease Z/Hydroxyacylglutathione hydrolase-like"/>
    <property type="match status" value="1"/>
</dbReference>
<feature type="binding site" evidence="10">
    <location>
        <position position="210"/>
    </location>
    <ligand>
        <name>Zn(2+)</name>
        <dbReference type="ChEBI" id="CHEBI:29105"/>
        <label>2</label>
        <note>catalytic</note>
    </ligand>
</feature>
<feature type="binding site" evidence="10">
    <location>
        <position position="268"/>
    </location>
    <ligand>
        <name>Zn(2+)</name>
        <dbReference type="ChEBI" id="CHEBI:29105"/>
        <label>2</label>
        <note>catalytic</note>
    </ligand>
</feature>
<evidence type="ECO:0000256" key="7">
    <source>
        <dbReference type="ARBA" id="ARBA00022801"/>
    </source>
</evidence>
<keyword evidence="8 10" id="KW-0862">Zinc</keyword>
<dbReference type="RefSeq" id="WP_213514360.1">
    <property type="nucleotide sequence ID" value="NZ_BOSE01000002.1"/>
</dbReference>
<organism evidence="11 12">
    <name type="scientific">Paenibacillus montaniterrae</name>
    <dbReference type="NCBI Taxonomy" id="429341"/>
    <lineage>
        <taxon>Bacteria</taxon>
        <taxon>Bacillati</taxon>
        <taxon>Bacillota</taxon>
        <taxon>Bacilli</taxon>
        <taxon>Bacillales</taxon>
        <taxon>Paenibacillaceae</taxon>
        <taxon>Paenibacillus</taxon>
    </lineage>
</organism>
<feature type="binding site" evidence="10">
    <location>
        <position position="210"/>
    </location>
    <ligand>
        <name>Zn(2+)</name>
        <dbReference type="ChEBI" id="CHEBI:29105"/>
        <label>1</label>
        <note>catalytic</note>
    </ligand>
</feature>
<evidence type="ECO:0000256" key="5">
    <source>
        <dbReference type="ARBA" id="ARBA00022723"/>
    </source>
</evidence>
<dbReference type="Pfam" id="PF23023">
    <property type="entry name" value="Anti-Pycsar_Apyc1"/>
    <property type="match status" value="1"/>
</dbReference>
<dbReference type="InterPro" id="IPR036866">
    <property type="entry name" value="RibonucZ/Hydroxyglut_hydro"/>
</dbReference>
<dbReference type="AlphaFoldDB" id="A0A920CXA7"/>
<dbReference type="PANTHER" id="PTHR46018">
    <property type="entry name" value="ZINC PHOSPHODIESTERASE ELAC PROTEIN 1"/>
    <property type="match status" value="1"/>
</dbReference>
<dbReference type="EC" id="3.1.26.11" evidence="2 10"/>
<dbReference type="NCBIfam" id="NF000801">
    <property type="entry name" value="PRK00055.1-3"/>
    <property type="match status" value="1"/>
</dbReference>
<comment type="subunit">
    <text evidence="1 10">Homodimer.</text>
</comment>
<evidence type="ECO:0000313" key="12">
    <source>
        <dbReference type="Proteomes" id="UP000683139"/>
    </source>
</evidence>
<dbReference type="SUPFAM" id="SSF56281">
    <property type="entry name" value="Metallo-hydrolase/oxidoreductase"/>
    <property type="match status" value="1"/>
</dbReference>
<evidence type="ECO:0000256" key="8">
    <source>
        <dbReference type="ARBA" id="ARBA00022833"/>
    </source>
</evidence>
<proteinExistence type="inferred from homology"/>